<keyword evidence="9" id="KW-1185">Reference proteome</keyword>
<name>A0A2C9ULS9_MANES</name>
<evidence type="ECO:0000256" key="7">
    <source>
        <dbReference type="SAM" id="Phobius"/>
    </source>
</evidence>
<keyword evidence="4 7" id="KW-1133">Transmembrane helix</keyword>
<evidence type="ECO:0000313" key="9">
    <source>
        <dbReference type="Proteomes" id="UP000091857"/>
    </source>
</evidence>
<dbReference type="OrthoDB" id="5597044at2759"/>
<protein>
    <submittedName>
        <fullName evidence="8">Uncharacterized protein</fullName>
    </submittedName>
</protein>
<evidence type="ECO:0000256" key="4">
    <source>
        <dbReference type="ARBA" id="ARBA00022989"/>
    </source>
</evidence>
<keyword evidence="3 7" id="KW-0812">Transmembrane</keyword>
<evidence type="ECO:0000256" key="2">
    <source>
        <dbReference type="ARBA" id="ARBA00007743"/>
    </source>
</evidence>
<evidence type="ECO:0000256" key="1">
    <source>
        <dbReference type="ARBA" id="ARBA00004141"/>
    </source>
</evidence>
<accession>A0A2C9ULS9</accession>
<dbReference type="Gramene" id="Manes.14G112300.1.v8.1">
    <property type="protein sequence ID" value="Manes.14G112300.1.v8.1.CDS"/>
    <property type="gene ID" value="Manes.14G112300.v8.1"/>
</dbReference>
<evidence type="ECO:0000256" key="6">
    <source>
        <dbReference type="SAM" id="MobiDB-lite"/>
    </source>
</evidence>
<dbReference type="GO" id="GO:0012505">
    <property type="term" value="C:endomembrane system"/>
    <property type="evidence" value="ECO:0000318"/>
    <property type="project" value="GO_Central"/>
</dbReference>
<dbReference type="GO" id="GO:0016020">
    <property type="term" value="C:membrane"/>
    <property type="evidence" value="ECO:0007669"/>
    <property type="project" value="UniProtKB-SubCell"/>
</dbReference>
<dbReference type="Proteomes" id="UP000091857">
    <property type="component" value="Chromosome 14"/>
</dbReference>
<comment type="caution">
    <text evidence="8">The sequence shown here is derived from an EMBL/GenBank/DDBJ whole genome shotgun (WGS) entry which is preliminary data.</text>
</comment>
<dbReference type="PANTHER" id="PTHR15664:SF21">
    <property type="entry name" value="TRANSMEMBRANE PROTEIN 230"/>
    <property type="match status" value="1"/>
</dbReference>
<feature type="compositionally biased region" description="Acidic residues" evidence="6">
    <location>
        <begin position="13"/>
        <end position="22"/>
    </location>
</feature>
<evidence type="ECO:0000313" key="8">
    <source>
        <dbReference type="EMBL" id="OAY31441.1"/>
    </source>
</evidence>
<keyword evidence="5 7" id="KW-0472">Membrane</keyword>
<dbReference type="OMA" id="CDSHEEQ"/>
<comment type="subcellular location">
    <subcellularLocation>
        <location evidence="1">Membrane</location>
        <topology evidence="1">Multi-pass membrane protein</topology>
    </subcellularLocation>
</comment>
<feature type="transmembrane region" description="Helical" evidence="7">
    <location>
        <begin position="79"/>
        <end position="103"/>
    </location>
</feature>
<gene>
    <name evidence="8" type="ORF">MANES_14G112300v8</name>
</gene>
<evidence type="ECO:0000256" key="5">
    <source>
        <dbReference type="ARBA" id="ARBA00023136"/>
    </source>
</evidence>
<organism evidence="8 9">
    <name type="scientific">Manihot esculenta</name>
    <name type="common">Cassava</name>
    <name type="synonym">Jatropha manihot</name>
    <dbReference type="NCBI Taxonomy" id="3983"/>
    <lineage>
        <taxon>Eukaryota</taxon>
        <taxon>Viridiplantae</taxon>
        <taxon>Streptophyta</taxon>
        <taxon>Embryophyta</taxon>
        <taxon>Tracheophyta</taxon>
        <taxon>Spermatophyta</taxon>
        <taxon>Magnoliopsida</taxon>
        <taxon>eudicotyledons</taxon>
        <taxon>Gunneridae</taxon>
        <taxon>Pentapetalae</taxon>
        <taxon>rosids</taxon>
        <taxon>fabids</taxon>
        <taxon>Malpighiales</taxon>
        <taxon>Euphorbiaceae</taxon>
        <taxon>Crotonoideae</taxon>
        <taxon>Manihoteae</taxon>
        <taxon>Manihot</taxon>
    </lineage>
</organism>
<comment type="similarity">
    <text evidence="2">Belongs to the TMEM134/TMEM230 family.</text>
</comment>
<dbReference type="InterPro" id="IPR044234">
    <property type="entry name" value="TMEM230"/>
</dbReference>
<dbReference type="PANTHER" id="PTHR15664">
    <property type="entry name" value="C20ORF30 PROTEIN"/>
    <property type="match status" value="1"/>
</dbReference>
<evidence type="ECO:0000256" key="3">
    <source>
        <dbReference type="ARBA" id="ARBA00022692"/>
    </source>
</evidence>
<feature type="transmembrane region" description="Helical" evidence="7">
    <location>
        <begin position="46"/>
        <end position="67"/>
    </location>
</feature>
<sequence>MASRRQVRYSPLPDDEKDDYDGVGETHDPRFEYRPGAFDQIPWKSVALALFLLFLGSLLLFLSFFILTGHMGGEKSQGYGLLALGILAFLPGFYETRIAYYAWRGAKGYRFASIPSY</sequence>
<dbReference type="AlphaFoldDB" id="A0A2C9ULS9"/>
<feature type="region of interest" description="Disordered" evidence="6">
    <location>
        <begin position="1"/>
        <end position="25"/>
    </location>
</feature>
<dbReference type="EMBL" id="CM004400">
    <property type="protein sequence ID" value="OAY31441.1"/>
    <property type="molecule type" value="Genomic_DNA"/>
</dbReference>
<dbReference type="Pfam" id="PF05915">
    <property type="entry name" value="TMEM_230_134"/>
    <property type="match status" value="1"/>
</dbReference>
<proteinExistence type="inferred from homology"/>
<dbReference type="InterPro" id="IPR008590">
    <property type="entry name" value="TMEM_230/134"/>
</dbReference>
<reference evidence="9" key="1">
    <citation type="journal article" date="2016" name="Nat. Biotechnol.">
        <title>Sequencing wild and cultivated cassava and related species reveals extensive interspecific hybridization and genetic diversity.</title>
        <authorList>
            <person name="Bredeson J.V."/>
            <person name="Lyons J.B."/>
            <person name="Prochnik S.E."/>
            <person name="Wu G.A."/>
            <person name="Ha C.M."/>
            <person name="Edsinger-Gonzales E."/>
            <person name="Grimwood J."/>
            <person name="Schmutz J."/>
            <person name="Rabbi I.Y."/>
            <person name="Egesi C."/>
            <person name="Nauluvula P."/>
            <person name="Lebot V."/>
            <person name="Ndunguru J."/>
            <person name="Mkamilo G."/>
            <person name="Bart R.S."/>
            <person name="Setter T.L."/>
            <person name="Gleadow R.M."/>
            <person name="Kulakow P."/>
            <person name="Ferguson M.E."/>
            <person name="Rounsley S."/>
            <person name="Rokhsar D.S."/>
        </authorList>
    </citation>
    <scope>NUCLEOTIDE SEQUENCE [LARGE SCALE GENOMIC DNA]</scope>
    <source>
        <strain evidence="9">cv. AM560-2</strain>
    </source>
</reference>